<feature type="transmembrane region" description="Helical" evidence="8">
    <location>
        <begin position="505"/>
        <end position="521"/>
    </location>
</feature>
<feature type="transmembrane region" description="Helical" evidence="8">
    <location>
        <begin position="172"/>
        <end position="193"/>
    </location>
</feature>
<dbReference type="EMBL" id="JAEUBG010002137">
    <property type="protein sequence ID" value="KAH3685114.1"/>
    <property type="molecule type" value="Genomic_DNA"/>
</dbReference>
<dbReference type="GO" id="GO:0016020">
    <property type="term" value="C:membrane"/>
    <property type="evidence" value="ECO:0007669"/>
    <property type="project" value="UniProtKB-SubCell"/>
</dbReference>
<evidence type="ECO:0000313" key="10">
    <source>
        <dbReference type="EMBL" id="KAH3685114.1"/>
    </source>
</evidence>
<evidence type="ECO:0000256" key="5">
    <source>
        <dbReference type="ARBA" id="ARBA00022989"/>
    </source>
</evidence>
<dbReference type="InterPro" id="IPR036259">
    <property type="entry name" value="MFS_trans_sf"/>
</dbReference>
<evidence type="ECO:0000256" key="7">
    <source>
        <dbReference type="RuleBase" id="RU003346"/>
    </source>
</evidence>
<dbReference type="NCBIfam" id="TIGR00879">
    <property type="entry name" value="SP"/>
    <property type="match status" value="1"/>
</dbReference>
<dbReference type="InterPro" id="IPR003663">
    <property type="entry name" value="Sugar/inositol_transpt"/>
</dbReference>
<dbReference type="AlphaFoldDB" id="A0A9P8TNF3"/>
<comment type="similarity">
    <text evidence="2 7">Belongs to the major facilitator superfamily. Sugar transporter (TC 2.A.1.1) family.</text>
</comment>
<feature type="transmembrane region" description="Helical" evidence="8">
    <location>
        <begin position="379"/>
        <end position="396"/>
    </location>
</feature>
<dbReference type="Gene3D" id="1.20.1250.20">
    <property type="entry name" value="MFS general substrate transporter like domains"/>
    <property type="match status" value="1"/>
</dbReference>
<dbReference type="InterPro" id="IPR005829">
    <property type="entry name" value="Sugar_transporter_CS"/>
</dbReference>
<dbReference type="FunFam" id="1.20.1250.20:FF:000078">
    <property type="entry name" value="MFS maltose transporter, putative"/>
    <property type="match status" value="1"/>
</dbReference>
<keyword evidence="6 8" id="KW-0472">Membrane</keyword>
<evidence type="ECO:0000256" key="4">
    <source>
        <dbReference type="ARBA" id="ARBA00022692"/>
    </source>
</evidence>
<name>A0A9P8TNF3_WICPI</name>
<evidence type="ECO:0000313" key="11">
    <source>
        <dbReference type="Proteomes" id="UP000774326"/>
    </source>
</evidence>
<keyword evidence="3 7" id="KW-0813">Transport</keyword>
<keyword evidence="4 8" id="KW-0812">Transmembrane</keyword>
<comment type="caution">
    <text evidence="10">The sequence shown here is derived from an EMBL/GenBank/DDBJ whole genome shotgun (WGS) entry which is preliminary data.</text>
</comment>
<evidence type="ECO:0000256" key="6">
    <source>
        <dbReference type="ARBA" id="ARBA00023136"/>
    </source>
</evidence>
<evidence type="ECO:0000256" key="2">
    <source>
        <dbReference type="ARBA" id="ARBA00010992"/>
    </source>
</evidence>
<feature type="transmembrane region" description="Helical" evidence="8">
    <location>
        <begin position="435"/>
        <end position="459"/>
    </location>
</feature>
<dbReference type="PANTHER" id="PTHR48022">
    <property type="entry name" value="PLASTIDIC GLUCOSE TRANSPORTER 4"/>
    <property type="match status" value="1"/>
</dbReference>
<organism evidence="10 11">
    <name type="scientific">Wickerhamomyces pijperi</name>
    <name type="common">Yeast</name>
    <name type="synonym">Pichia pijperi</name>
    <dbReference type="NCBI Taxonomy" id="599730"/>
    <lineage>
        <taxon>Eukaryota</taxon>
        <taxon>Fungi</taxon>
        <taxon>Dikarya</taxon>
        <taxon>Ascomycota</taxon>
        <taxon>Saccharomycotina</taxon>
        <taxon>Saccharomycetes</taxon>
        <taxon>Phaffomycetales</taxon>
        <taxon>Wickerhamomycetaceae</taxon>
        <taxon>Wickerhamomyces</taxon>
    </lineage>
</organism>
<keyword evidence="11" id="KW-1185">Reference proteome</keyword>
<dbReference type="PROSITE" id="PS50850">
    <property type="entry name" value="MFS"/>
    <property type="match status" value="1"/>
</dbReference>
<reference evidence="10" key="2">
    <citation type="submission" date="2021-01" db="EMBL/GenBank/DDBJ databases">
        <authorList>
            <person name="Schikora-Tamarit M.A."/>
        </authorList>
    </citation>
    <scope>NUCLEOTIDE SEQUENCE</scope>
    <source>
        <strain evidence="10">CBS2887</strain>
    </source>
</reference>
<evidence type="ECO:0000256" key="8">
    <source>
        <dbReference type="SAM" id="Phobius"/>
    </source>
</evidence>
<protein>
    <recommendedName>
        <fullName evidence="9">Major facilitator superfamily (MFS) profile domain-containing protein</fullName>
    </recommendedName>
</protein>
<feature type="transmembrane region" description="Helical" evidence="8">
    <location>
        <begin position="205"/>
        <end position="229"/>
    </location>
</feature>
<evidence type="ECO:0000256" key="3">
    <source>
        <dbReference type="ARBA" id="ARBA00022448"/>
    </source>
</evidence>
<feature type="domain" description="Major facilitator superfamily (MFS) profile" evidence="9">
    <location>
        <begin position="70"/>
        <end position="527"/>
    </location>
</feature>
<comment type="subcellular location">
    <subcellularLocation>
        <location evidence="1">Membrane</location>
        <topology evidence="1">Multi-pass membrane protein</topology>
    </subcellularLocation>
</comment>
<dbReference type="SUPFAM" id="SSF103473">
    <property type="entry name" value="MFS general substrate transporter"/>
    <property type="match status" value="1"/>
</dbReference>
<evidence type="ECO:0000259" key="9">
    <source>
        <dbReference type="PROSITE" id="PS50850"/>
    </source>
</evidence>
<sequence length="576" mass="63889">MTSINKEKIVRTEHLENANSAGGILNSEDEFIDTHPHDDELFEQAKLGTEDEHSLTLKDAIKYHMPAILWSMLFSATIIMEGYDNSLIGSFYAYPSFARKYGSYNAVSGDYQLSGPWQVGLGCASAAGSIVGVICNGYMTEKWGHRHVILVSLIIMAACIFITFFAQNVGTLVAGQVLSGLPWGVFATVGSQFSSEVVPLKLRGYLAAYINICWATGQLIAAGVLQGFINYGNDDITGKGQWSYRIPFALQWMFIPPLFILTWLAPDSPQWLIRKGKIDAAYKSLKRLSNHKIHDKIPSRLAMMRHTNNLEKQAHNDLKDETALQGFKKCFQGVNLRRTEIGCFAFSAQVLSGSTFAYSPSYFFSQAGLASGDTYKLNLGVTGIAWVGTTLSWVLLSRFGRRTIFLTGYTLLVIMLLLIGILACPTQTSGIKWAQAGITMVWVAVYSLTIGPGAFIFSVEASSTILRPQSVALARGYYTLWSLISNIVEPYLINPGNANLKGKTAFVWLGTAVCIWVWAVFRLPETKDRTYEELDILFNKQVPAWKFSSYKIDVVTETPALQEKYEAEAAQEEQSE</sequence>
<dbReference type="Proteomes" id="UP000774326">
    <property type="component" value="Unassembled WGS sequence"/>
</dbReference>
<evidence type="ECO:0000256" key="1">
    <source>
        <dbReference type="ARBA" id="ARBA00004141"/>
    </source>
</evidence>
<proteinExistence type="inferred from homology"/>
<feature type="transmembrane region" description="Helical" evidence="8">
    <location>
        <begin position="471"/>
        <end position="493"/>
    </location>
</feature>
<feature type="transmembrane region" description="Helical" evidence="8">
    <location>
        <begin position="403"/>
        <end position="423"/>
    </location>
</feature>
<feature type="transmembrane region" description="Helical" evidence="8">
    <location>
        <begin position="249"/>
        <end position="265"/>
    </location>
</feature>
<reference evidence="10" key="1">
    <citation type="journal article" date="2021" name="Open Biol.">
        <title>Shared evolutionary footprints suggest mitochondrial oxidative damage underlies multiple complex I losses in fungi.</title>
        <authorList>
            <person name="Schikora-Tamarit M.A."/>
            <person name="Marcet-Houben M."/>
            <person name="Nosek J."/>
            <person name="Gabaldon T."/>
        </authorList>
    </citation>
    <scope>NUCLEOTIDE SEQUENCE</scope>
    <source>
        <strain evidence="10">CBS2887</strain>
    </source>
</reference>
<gene>
    <name evidence="10" type="ORF">WICPIJ_003881</name>
</gene>
<dbReference type="Pfam" id="PF00083">
    <property type="entry name" value="Sugar_tr"/>
    <property type="match status" value="1"/>
</dbReference>
<feature type="transmembrane region" description="Helical" evidence="8">
    <location>
        <begin position="147"/>
        <end position="166"/>
    </location>
</feature>
<dbReference type="InterPro" id="IPR005828">
    <property type="entry name" value="MFS_sugar_transport-like"/>
</dbReference>
<dbReference type="InterPro" id="IPR050360">
    <property type="entry name" value="MFS_Sugar_Transporters"/>
</dbReference>
<dbReference type="OrthoDB" id="6612291at2759"/>
<feature type="transmembrane region" description="Helical" evidence="8">
    <location>
        <begin position="67"/>
        <end position="95"/>
    </location>
</feature>
<keyword evidence="5 8" id="KW-1133">Transmembrane helix</keyword>
<dbReference type="GO" id="GO:0005351">
    <property type="term" value="F:carbohydrate:proton symporter activity"/>
    <property type="evidence" value="ECO:0007669"/>
    <property type="project" value="TreeGrafter"/>
</dbReference>
<dbReference type="PANTHER" id="PTHR48022:SF83">
    <property type="entry name" value="MAJOR FACILITATOR SUPERFAMILY (MFS) PROFILE DOMAIN-CONTAINING PROTEIN"/>
    <property type="match status" value="1"/>
</dbReference>
<accession>A0A9P8TNF3</accession>
<feature type="transmembrane region" description="Helical" evidence="8">
    <location>
        <begin position="115"/>
        <end position="135"/>
    </location>
</feature>
<feature type="transmembrane region" description="Helical" evidence="8">
    <location>
        <begin position="341"/>
        <end position="359"/>
    </location>
</feature>
<dbReference type="PROSITE" id="PS00217">
    <property type="entry name" value="SUGAR_TRANSPORT_2"/>
    <property type="match status" value="1"/>
</dbReference>
<dbReference type="InterPro" id="IPR020846">
    <property type="entry name" value="MFS_dom"/>
</dbReference>